<dbReference type="InterPro" id="IPR037012">
    <property type="entry name" value="NanQ/TabA/YiaL_sf"/>
</dbReference>
<evidence type="ECO:0000313" key="1">
    <source>
        <dbReference type="EMBL" id="GGE30511.1"/>
    </source>
</evidence>
<sequence>MIFDQLQQIGRYRGLHPHLDQAIDYLLTHDMASFALGRYAINEDKVFFFIQDNQLNQEPDDCFEYHERFADFHFLLEGRELMHYGQQVKEVIKDYEEESDIGFVSCNLATPLHLTEENIAIFLPNEPHQPNLYDRAGERVKKCVVKVLID</sequence>
<dbReference type="Gene3D" id="2.60.120.370">
    <property type="entry name" value="YhcH/YjgK/YiaL"/>
    <property type="match status" value="1"/>
</dbReference>
<dbReference type="OrthoDB" id="9792756at2"/>
<dbReference type="GO" id="GO:0005829">
    <property type="term" value="C:cytosol"/>
    <property type="evidence" value="ECO:0007669"/>
    <property type="project" value="TreeGrafter"/>
</dbReference>
<dbReference type="EMBL" id="BMJN01000013">
    <property type="protein sequence ID" value="GGE30511.1"/>
    <property type="molecule type" value="Genomic_DNA"/>
</dbReference>
<dbReference type="NCBIfam" id="TIGR00022">
    <property type="entry name" value="YhcH/YjgK/YiaL family protein"/>
    <property type="match status" value="1"/>
</dbReference>
<reference evidence="1" key="2">
    <citation type="submission" date="2020-09" db="EMBL/GenBank/DDBJ databases">
        <authorList>
            <person name="Sun Q."/>
            <person name="Zhou Y."/>
        </authorList>
    </citation>
    <scope>NUCLEOTIDE SEQUENCE</scope>
    <source>
        <strain evidence="1">CGMCC 1.15533</strain>
    </source>
</reference>
<gene>
    <name evidence="1" type="ORF">GCM10011510_09680</name>
</gene>
<organism evidence="1 2">
    <name type="scientific">Streptococcus himalayensis</name>
    <dbReference type="NCBI Taxonomy" id="1888195"/>
    <lineage>
        <taxon>Bacteria</taxon>
        <taxon>Bacillati</taxon>
        <taxon>Bacillota</taxon>
        <taxon>Bacilli</taxon>
        <taxon>Lactobacillales</taxon>
        <taxon>Streptococcaceae</taxon>
        <taxon>Streptococcus</taxon>
    </lineage>
</organism>
<evidence type="ECO:0000313" key="2">
    <source>
        <dbReference type="Proteomes" id="UP000660801"/>
    </source>
</evidence>
<dbReference type="SUPFAM" id="SSF51197">
    <property type="entry name" value="Clavaminate synthase-like"/>
    <property type="match status" value="1"/>
</dbReference>
<dbReference type="Proteomes" id="UP000660801">
    <property type="component" value="Unassembled WGS sequence"/>
</dbReference>
<dbReference type="RefSeq" id="WP_068989915.1">
    <property type="nucleotide sequence ID" value="NZ_BMJN01000013.1"/>
</dbReference>
<proteinExistence type="predicted"/>
<name>A0A917A6U0_9STRE</name>
<protein>
    <submittedName>
        <fullName evidence="1">Beta-galactosidase subunit beta</fullName>
    </submittedName>
</protein>
<reference evidence="1" key="1">
    <citation type="journal article" date="2014" name="Int. J. Syst. Evol. Microbiol.">
        <title>Complete genome sequence of Corynebacterium casei LMG S-19264T (=DSM 44701T), isolated from a smear-ripened cheese.</title>
        <authorList>
            <consortium name="US DOE Joint Genome Institute (JGI-PGF)"/>
            <person name="Walter F."/>
            <person name="Albersmeier A."/>
            <person name="Kalinowski J."/>
            <person name="Ruckert C."/>
        </authorList>
    </citation>
    <scope>NUCLEOTIDE SEQUENCE</scope>
    <source>
        <strain evidence="1">CGMCC 1.15533</strain>
    </source>
</reference>
<dbReference type="PANTHER" id="PTHR34986:SF1">
    <property type="entry name" value="PROTEIN YIAL"/>
    <property type="match status" value="1"/>
</dbReference>
<dbReference type="Pfam" id="PF04074">
    <property type="entry name" value="DUF386"/>
    <property type="match status" value="1"/>
</dbReference>
<comment type="caution">
    <text evidence="1">The sequence shown here is derived from an EMBL/GenBank/DDBJ whole genome shotgun (WGS) entry which is preliminary data.</text>
</comment>
<dbReference type="AlphaFoldDB" id="A0A917A6U0"/>
<dbReference type="InterPro" id="IPR004375">
    <property type="entry name" value="NanQ/TabA/YiaL"/>
</dbReference>
<dbReference type="PANTHER" id="PTHR34986">
    <property type="entry name" value="EVOLVED BETA-GALACTOSIDASE SUBUNIT BETA"/>
    <property type="match status" value="1"/>
</dbReference>
<accession>A0A917A6U0</accession>
<keyword evidence="2" id="KW-1185">Reference proteome</keyword>